<evidence type="ECO:0000256" key="6">
    <source>
        <dbReference type="RuleBase" id="RU361182"/>
    </source>
</evidence>
<keyword evidence="8" id="KW-1185">Reference proteome</keyword>
<keyword evidence="4 5" id="KW-0833">Ubl conjugation pathway</keyword>
<dbReference type="GO" id="GO:0002098">
    <property type="term" value="P:tRNA wobble uridine modification"/>
    <property type="evidence" value="ECO:0007669"/>
    <property type="project" value="UniProtKB-UniRule"/>
</dbReference>
<gene>
    <name evidence="7" type="ORF">WJX81_004735</name>
</gene>
<evidence type="ECO:0000313" key="7">
    <source>
        <dbReference type="EMBL" id="KAK9827379.1"/>
    </source>
</evidence>
<evidence type="ECO:0000256" key="1">
    <source>
        <dbReference type="ARBA" id="ARBA00022490"/>
    </source>
</evidence>
<comment type="function">
    <text evidence="5">Acts as a sulfur carrier required for 2-thiolation of mcm(5)S(2)U at tRNA wobble positions of cytosolic tRNA(Lys), tRNA(Glu) and tRNA(Gln). Serves as sulfur donor in tRNA 2-thiolation reaction by being thiocarboxylated (-COSH) at its C-terminus by MOCS3. The sulfur is then transferred to tRNA to form 2-thiolation of mcm(5)S(2)U. Also acts as a ubiquitin-like protein (UBL) that is covalently conjugated via an isopeptide bond to lysine residues of target proteins. The thiocarboxylated form serves as substrate for conjugation and oxidative stress specifically induces the formation of UBL-protein conjugates.</text>
</comment>
<dbReference type="InterPro" id="IPR015221">
    <property type="entry name" value="Urm1"/>
</dbReference>
<dbReference type="Gene3D" id="3.10.20.30">
    <property type="match status" value="1"/>
</dbReference>
<comment type="subcellular location">
    <subcellularLocation>
        <location evidence="5 6">Cytoplasm</location>
    </subcellularLocation>
</comment>
<dbReference type="EMBL" id="JALJOU010000058">
    <property type="protein sequence ID" value="KAK9827379.1"/>
    <property type="molecule type" value="Genomic_DNA"/>
</dbReference>
<proteinExistence type="inferred from homology"/>
<name>A0AAW1R192_9CHLO</name>
<keyword evidence="1 5" id="KW-0963">Cytoplasm</keyword>
<dbReference type="SUPFAM" id="SSF54285">
    <property type="entry name" value="MoaD/ThiS"/>
    <property type="match status" value="1"/>
</dbReference>
<dbReference type="Proteomes" id="UP001445335">
    <property type="component" value="Unassembled WGS sequence"/>
</dbReference>
<dbReference type="GO" id="GO:0034227">
    <property type="term" value="P:tRNA thio-modification"/>
    <property type="evidence" value="ECO:0007669"/>
    <property type="project" value="UniProtKB-UniRule"/>
</dbReference>
<dbReference type="GO" id="GO:0032447">
    <property type="term" value="P:protein urmylation"/>
    <property type="evidence" value="ECO:0007669"/>
    <property type="project" value="UniProtKB-UniRule"/>
</dbReference>
<evidence type="ECO:0000256" key="3">
    <source>
        <dbReference type="ARBA" id="ARBA00022694"/>
    </source>
</evidence>
<feature type="cross-link" description="Glycyl lysine isopeptide (Gly-Lys) (interchain with K-? in acceptor proteins)" evidence="5">
    <location>
        <position position="100"/>
    </location>
</feature>
<dbReference type="PIRSF" id="PIRSF037379">
    <property type="entry name" value="Ubiquitin-related_modifier_1"/>
    <property type="match status" value="1"/>
</dbReference>
<evidence type="ECO:0000256" key="4">
    <source>
        <dbReference type="ARBA" id="ARBA00022786"/>
    </source>
</evidence>
<organism evidence="7 8">
    <name type="scientific">Elliptochloris bilobata</name>
    <dbReference type="NCBI Taxonomy" id="381761"/>
    <lineage>
        <taxon>Eukaryota</taxon>
        <taxon>Viridiplantae</taxon>
        <taxon>Chlorophyta</taxon>
        <taxon>core chlorophytes</taxon>
        <taxon>Trebouxiophyceae</taxon>
        <taxon>Trebouxiophyceae incertae sedis</taxon>
        <taxon>Elliptochloris clade</taxon>
        <taxon>Elliptochloris</taxon>
    </lineage>
</organism>
<dbReference type="CDD" id="cd01764">
    <property type="entry name" value="Ubl_Urm1"/>
    <property type="match status" value="1"/>
</dbReference>
<sequence>MAARVKIELSGGLEIIFGNAKEYTAQVPSGASGKVTVLDVMLYARDHLLTERPELFMKGNSVRPGILVLVNDVDWELTGELQTEVADGDSVVFISTLHGG</sequence>
<dbReference type="InterPro" id="IPR016155">
    <property type="entry name" value="Mopterin_synth/thiamin_S_b"/>
</dbReference>
<feature type="modified residue" description="1-thioglycine" evidence="5">
    <location>
        <position position="100"/>
    </location>
</feature>
<keyword evidence="2 5" id="KW-1017">Isopeptide bond</keyword>
<protein>
    <recommendedName>
        <fullName evidence="5">Ubiquitin-related modifier 1 homolog</fullName>
    </recommendedName>
</protein>
<keyword evidence="3 5" id="KW-0819">tRNA processing</keyword>
<evidence type="ECO:0000313" key="8">
    <source>
        <dbReference type="Proteomes" id="UP001445335"/>
    </source>
</evidence>
<evidence type="ECO:0000256" key="5">
    <source>
        <dbReference type="HAMAP-Rule" id="MF_03048"/>
    </source>
</evidence>
<dbReference type="GO" id="GO:0005829">
    <property type="term" value="C:cytosol"/>
    <property type="evidence" value="ECO:0007669"/>
    <property type="project" value="UniProtKB-UniRule"/>
</dbReference>
<dbReference type="PANTHER" id="PTHR14986">
    <property type="entry name" value="RURM1 PROTEIN"/>
    <property type="match status" value="1"/>
</dbReference>
<comment type="similarity">
    <text evidence="5 6">Belongs to the URM1 family.</text>
</comment>
<dbReference type="HAMAP" id="MF_03048">
    <property type="entry name" value="Urm1"/>
    <property type="match status" value="1"/>
</dbReference>
<comment type="caution">
    <text evidence="7">The sequence shown here is derived from an EMBL/GenBank/DDBJ whole genome shotgun (WGS) entry which is preliminary data.</text>
</comment>
<dbReference type="InterPro" id="IPR012675">
    <property type="entry name" value="Beta-grasp_dom_sf"/>
</dbReference>
<reference evidence="7 8" key="1">
    <citation type="journal article" date="2024" name="Nat. Commun.">
        <title>Phylogenomics reveals the evolutionary origins of lichenization in chlorophyte algae.</title>
        <authorList>
            <person name="Puginier C."/>
            <person name="Libourel C."/>
            <person name="Otte J."/>
            <person name="Skaloud P."/>
            <person name="Haon M."/>
            <person name="Grisel S."/>
            <person name="Petersen M."/>
            <person name="Berrin J.G."/>
            <person name="Delaux P.M."/>
            <person name="Dal Grande F."/>
            <person name="Keller J."/>
        </authorList>
    </citation>
    <scope>NUCLEOTIDE SEQUENCE [LARGE SCALE GENOMIC DNA]</scope>
    <source>
        <strain evidence="7 8">SAG 245.80</strain>
    </source>
</reference>
<dbReference type="AlphaFoldDB" id="A0AAW1R192"/>
<comment type="pathway">
    <text evidence="5 6">tRNA modification; 5-methoxycarbonylmethyl-2-thiouridine-tRNA biosynthesis.</text>
</comment>
<dbReference type="Pfam" id="PF09138">
    <property type="entry name" value="Urm1"/>
    <property type="match status" value="1"/>
</dbReference>
<comment type="PTM">
    <text evidence="5">C-terminal thiocarboxylation occurs in 2 steps, it is first acyl-adenylated (-COAMP) via the hesA/moeB/thiF part of the MOCS3/UBA4 homolog, then thiocarboxylated (-COSH) via the rhodanese domain of the MOCS3/UBA4 homolog.</text>
</comment>
<evidence type="ECO:0000256" key="2">
    <source>
        <dbReference type="ARBA" id="ARBA00022499"/>
    </source>
</evidence>
<accession>A0AAW1R192</accession>